<evidence type="ECO:0000313" key="2">
    <source>
        <dbReference type="Proteomes" id="UP000233556"/>
    </source>
</evidence>
<evidence type="ECO:0000313" key="1">
    <source>
        <dbReference type="EMBL" id="PKU45347.1"/>
    </source>
</evidence>
<accession>A0A2I0UH29</accession>
<dbReference type="OrthoDB" id="411173at2759"/>
<gene>
    <name evidence="1" type="ORF">llap_4339</name>
</gene>
<organism evidence="1 2">
    <name type="scientific">Limosa lapponica baueri</name>
    <dbReference type="NCBI Taxonomy" id="1758121"/>
    <lineage>
        <taxon>Eukaryota</taxon>
        <taxon>Metazoa</taxon>
        <taxon>Chordata</taxon>
        <taxon>Craniata</taxon>
        <taxon>Vertebrata</taxon>
        <taxon>Euteleostomi</taxon>
        <taxon>Archelosauria</taxon>
        <taxon>Archosauria</taxon>
        <taxon>Dinosauria</taxon>
        <taxon>Saurischia</taxon>
        <taxon>Theropoda</taxon>
        <taxon>Coelurosauria</taxon>
        <taxon>Aves</taxon>
        <taxon>Neognathae</taxon>
        <taxon>Neoaves</taxon>
        <taxon>Charadriiformes</taxon>
        <taxon>Scolopacidae</taxon>
        <taxon>Limosa</taxon>
    </lineage>
</organism>
<proteinExistence type="predicted"/>
<protein>
    <submittedName>
        <fullName evidence="1">Uncharacterized protein</fullName>
    </submittedName>
</protein>
<keyword evidence="2" id="KW-1185">Reference proteome</keyword>
<sequence length="105" mass="12083">MAQCPVTSSVLQVSVLGPVLFNIFIIDIDMYLGWDNPQYQYRLEDEGIESSPAEKVLGVLVDEKLDMSRQCINTYLAFMSQIVEHKVELKLLNFAYLKSDFTDYH</sequence>
<name>A0A2I0UH29_LIMLA</name>
<dbReference type="Proteomes" id="UP000233556">
    <property type="component" value="Unassembled WGS sequence"/>
</dbReference>
<dbReference type="AlphaFoldDB" id="A0A2I0UH29"/>
<dbReference type="EMBL" id="KZ505764">
    <property type="protein sequence ID" value="PKU45347.1"/>
    <property type="molecule type" value="Genomic_DNA"/>
</dbReference>
<dbReference type="PANTHER" id="PTHR33332">
    <property type="entry name" value="REVERSE TRANSCRIPTASE DOMAIN-CONTAINING PROTEIN"/>
    <property type="match status" value="1"/>
</dbReference>
<reference evidence="2" key="1">
    <citation type="submission" date="2017-11" db="EMBL/GenBank/DDBJ databases">
        <authorList>
            <person name="Lima N.C."/>
            <person name="Parody-Merino A.M."/>
            <person name="Battley P.F."/>
            <person name="Fidler A.E."/>
            <person name="Prosdocimi F."/>
        </authorList>
    </citation>
    <scope>NUCLEOTIDE SEQUENCE [LARGE SCALE GENOMIC DNA]</scope>
</reference>
<reference evidence="2" key="2">
    <citation type="submission" date="2017-12" db="EMBL/GenBank/DDBJ databases">
        <title>Genome sequence of the Bar-tailed Godwit (Limosa lapponica baueri).</title>
        <authorList>
            <person name="Lima N.C.B."/>
            <person name="Parody-Merino A.M."/>
            <person name="Battley P.F."/>
            <person name="Fidler A.E."/>
            <person name="Prosdocimi F."/>
        </authorList>
    </citation>
    <scope>NUCLEOTIDE SEQUENCE [LARGE SCALE GENOMIC DNA]</scope>
</reference>